<dbReference type="InterPro" id="IPR048634">
    <property type="entry name" value="SecD_SecF_C"/>
</dbReference>
<feature type="transmembrane region" description="Helical" evidence="9">
    <location>
        <begin position="482"/>
        <end position="510"/>
    </location>
</feature>
<dbReference type="InterPro" id="IPR051697">
    <property type="entry name" value="Patched_domain-protein"/>
</dbReference>
<feature type="transmembrane region" description="Helical" evidence="9">
    <location>
        <begin position="782"/>
        <end position="802"/>
    </location>
</feature>
<dbReference type="SUPFAM" id="SSF82866">
    <property type="entry name" value="Multidrug efflux transporter AcrB transmembrane domain"/>
    <property type="match status" value="2"/>
</dbReference>
<evidence type="ECO:0000259" key="10">
    <source>
        <dbReference type="PROSITE" id="PS50156"/>
    </source>
</evidence>
<keyword evidence="4 9" id="KW-0812">Transmembrane</keyword>
<name>A0A0K0G308_STRVS</name>
<feature type="transmembrane region" description="Helical" evidence="9">
    <location>
        <begin position="809"/>
        <end position="831"/>
    </location>
</feature>
<evidence type="ECO:0000256" key="4">
    <source>
        <dbReference type="ARBA" id="ARBA00022692"/>
    </source>
</evidence>
<dbReference type="PROSITE" id="PS50156">
    <property type="entry name" value="SSD"/>
    <property type="match status" value="1"/>
</dbReference>
<dbReference type="GO" id="GO:0005886">
    <property type="term" value="C:plasma membrane"/>
    <property type="evidence" value="ECO:0007669"/>
    <property type="project" value="UniProtKB-SubCell"/>
</dbReference>
<evidence type="ECO:0000256" key="9">
    <source>
        <dbReference type="SAM" id="Phobius"/>
    </source>
</evidence>
<evidence type="ECO:0000256" key="5">
    <source>
        <dbReference type="ARBA" id="ARBA00022989"/>
    </source>
</evidence>
<evidence type="ECO:0000256" key="2">
    <source>
        <dbReference type="ARBA" id="ARBA00005585"/>
    </source>
</evidence>
<feature type="transmembrane region" description="Helical" evidence="9">
    <location>
        <begin position="350"/>
        <end position="374"/>
    </location>
</feature>
<reference evidence="12" key="2">
    <citation type="submission" date="2015-08" db="UniProtKB">
        <authorList>
            <consortium name="WormBaseParasite"/>
        </authorList>
    </citation>
    <scope>IDENTIFICATION</scope>
</reference>
<dbReference type="Pfam" id="PF02355">
    <property type="entry name" value="SecD_SecF_C"/>
    <property type="match status" value="1"/>
</dbReference>
<feature type="transmembrane region" description="Helical" evidence="9">
    <location>
        <begin position="83"/>
        <end position="108"/>
    </location>
</feature>
<keyword evidence="11" id="KW-1185">Reference proteome</keyword>
<protein>
    <submittedName>
        <fullName evidence="12">SSD domain-containing protein</fullName>
    </submittedName>
</protein>
<proteinExistence type="inferred from homology"/>
<evidence type="ECO:0000256" key="3">
    <source>
        <dbReference type="ARBA" id="ARBA00022475"/>
    </source>
</evidence>
<feature type="transmembrane region" description="Helical" evidence="9">
    <location>
        <begin position="381"/>
        <end position="407"/>
    </location>
</feature>
<feature type="compositionally biased region" description="Polar residues" evidence="8">
    <location>
        <begin position="963"/>
        <end position="973"/>
    </location>
</feature>
<sequence>MSLKKEKTTLPNEDQDQERAIFILSTRLDNEKDLCNGNDFLLTPRNKVNSLPIHNSEKVYIFNGSKAEKFLLFCKQHLRLRNLFYWLGVGIASYPTAFIIASIIIASLSMGMINIQLKDRTNDGYTPSTSRAKYETDVYKEFFGAVGDTLPTSLIIRAKDGGSMHRLQYLEEADKLLTFLHSNLSVPYPSDDNPSEYIKYQDICGAFCDSNIIIHYFYLSLLNEYNKNLGGKKINKLTYPRSKISGYIFPLEKNFFGVEKNHYTEEEIDKDEELRNLKNITDFDYIQMILAPFLGNKSSPENENKMGVWDLGTYHYLQNTYKSNYIDVVSIGAKIVDYEMNKSSQKTIPYFAFGFSVMFLFVFFTVFSSSIYFNAIDLGKILAAFGISICPVLAVTTTFGCLTLLGFRTNSVMLIMPFLIMGIGINDSFLIVHSFLKPAYRKLPSTHLLGLVFEDVGPSITITTFTNVITFAIGALTPTPEIALFCLATAVALGLAYIYSLILFGPILYYTSKCEIIRNSEKECIKKDSKFIKCLKKIFKKLRVVYCNVISNHWFATLLLIGSGVYWYFAIIGTLNIQSRLDTEKILPKDSPLVEPHKLIAHVVWNEYYPVTVIVNNPPDIRNHDDVRIFYEMVNDFENLDKCKGKEFSMVWLRSYEKYVEDSKLFIPWDYSDEVEDNGNNSNNNGSDEKLNYKDLKGFLKSPIERGWNAFIKLKNSSDYLSNNPIESFWFLVAYHNIDNWDDRIDLMLKWREIADNYPIFNVTVWESNGMFVDQMLSLKTLTIQTTIVTLLCMTIVCAIFIQNPIAVLFAVLSIASICIGVLGFLSWWHLDLDPVSLGAVLMSIGMSVDFTAHVCYHFQLKSKKILKGTQITKQPMNSTKEKLYHTIDSVAWPMMQGGISTVLCVMPLICLKDYIPLVFFKTICLVAIWGLFHGLVLLPTFIQYIPRCWIEWSCYRYINKSSSMPDSSSTAKESLEVSLESNEKQQQNQL</sequence>
<dbReference type="Gene3D" id="1.20.1640.10">
    <property type="entry name" value="Multidrug efflux transporter AcrB transmembrane domain"/>
    <property type="match status" value="2"/>
</dbReference>
<comment type="similarity">
    <text evidence="2">Belongs to the patched family.</text>
</comment>
<evidence type="ECO:0000313" key="11">
    <source>
        <dbReference type="Proteomes" id="UP000035680"/>
    </source>
</evidence>
<dbReference type="GO" id="GO:0018996">
    <property type="term" value="P:molting cycle, collagen and cuticulin-based cuticle"/>
    <property type="evidence" value="ECO:0007669"/>
    <property type="project" value="TreeGrafter"/>
</dbReference>
<feature type="transmembrane region" description="Helical" evidence="9">
    <location>
        <begin position="448"/>
        <end position="476"/>
    </location>
</feature>
<dbReference type="GO" id="GO:0006897">
    <property type="term" value="P:endocytosis"/>
    <property type="evidence" value="ECO:0007669"/>
    <property type="project" value="TreeGrafter"/>
</dbReference>
<dbReference type="Proteomes" id="UP000035680">
    <property type="component" value="Unassembled WGS sequence"/>
</dbReference>
<dbReference type="GO" id="GO:0030659">
    <property type="term" value="C:cytoplasmic vesicle membrane"/>
    <property type="evidence" value="ECO:0007669"/>
    <property type="project" value="TreeGrafter"/>
</dbReference>
<dbReference type="Pfam" id="PF02460">
    <property type="entry name" value="Patched"/>
    <property type="match status" value="1"/>
</dbReference>
<feature type="transmembrane region" description="Helical" evidence="9">
    <location>
        <begin position="837"/>
        <end position="859"/>
    </location>
</feature>
<keyword evidence="5 9" id="KW-1133">Transmembrane helix</keyword>
<evidence type="ECO:0000256" key="6">
    <source>
        <dbReference type="ARBA" id="ARBA00023136"/>
    </source>
</evidence>
<feature type="region of interest" description="Disordered" evidence="8">
    <location>
        <begin position="963"/>
        <end position="991"/>
    </location>
</feature>
<feature type="transmembrane region" description="Helical" evidence="9">
    <location>
        <begin position="545"/>
        <end position="569"/>
    </location>
</feature>
<dbReference type="WBParaSite" id="SVE_1910900.1">
    <property type="protein sequence ID" value="SVE_1910900.1"/>
    <property type="gene ID" value="SVE_1910900"/>
</dbReference>
<feature type="transmembrane region" description="Helical" evidence="9">
    <location>
        <begin position="916"/>
        <end position="939"/>
    </location>
</feature>
<dbReference type="FunFam" id="1.20.1640.10:FF:000013">
    <property type="entry name" value="PaTched Related family"/>
    <property type="match status" value="1"/>
</dbReference>
<accession>A0A0K0G308</accession>
<organism evidence="11 12">
    <name type="scientific">Strongyloides venezuelensis</name>
    <name type="common">Threadworm</name>
    <dbReference type="NCBI Taxonomy" id="75913"/>
    <lineage>
        <taxon>Eukaryota</taxon>
        <taxon>Metazoa</taxon>
        <taxon>Ecdysozoa</taxon>
        <taxon>Nematoda</taxon>
        <taxon>Chromadorea</taxon>
        <taxon>Rhabditida</taxon>
        <taxon>Tylenchina</taxon>
        <taxon>Panagrolaimomorpha</taxon>
        <taxon>Strongyloidoidea</taxon>
        <taxon>Strongyloididae</taxon>
        <taxon>Strongyloides</taxon>
    </lineage>
</organism>
<keyword evidence="7" id="KW-0325">Glycoprotein</keyword>
<evidence type="ECO:0000256" key="1">
    <source>
        <dbReference type="ARBA" id="ARBA00004651"/>
    </source>
</evidence>
<keyword evidence="6 9" id="KW-0472">Membrane</keyword>
<evidence type="ECO:0000313" key="12">
    <source>
        <dbReference type="WBParaSite" id="SVE_1910900.1"/>
    </source>
</evidence>
<feature type="transmembrane region" description="Helical" evidence="9">
    <location>
        <begin position="413"/>
        <end position="436"/>
    </location>
</feature>
<comment type="subcellular location">
    <subcellularLocation>
        <location evidence="1">Cell membrane</location>
        <topology evidence="1">Multi-pass membrane protein</topology>
    </subcellularLocation>
</comment>
<dbReference type="PANTHER" id="PTHR10796">
    <property type="entry name" value="PATCHED-RELATED"/>
    <property type="match status" value="1"/>
</dbReference>
<feature type="transmembrane region" description="Helical" evidence="9">
    <location>
        <begin position="891"/>
        <end position="910"/>
    </location>
</feature>
<evidence type="ECO:0000256" key="7">
    <source>
        <dbReference type="ARBA" id="ARBA00023180"/>
    </source>
</evidence>
<feature type="domain" description="SSD" evidence="10">
    <location>
        <begin position="347"/>
        <end position="510"/>
    </location>
</feature>
<dbReference type="AlphaFoldDB" id="A0A0K0G308"/>
<dbReference type="InterPro" id="IPR000731">
    <property type="entry name" value="SSD"/>
</dbReference>
<reference evidence="11" key="1">
    <citation type="submission" date="2014-07" db="EMBL/GenBank/DDBJ databases">
        <authorList>
            <person name="Martin A.A"/>
            <person name="De Silva N."/>
        </authorList>
    </citation>
    <scope>NUCLEOTIDE SEQUENCE</scope>
</reference>
<evidence type="ECO:0000256" key="8">
    <source>
        <dbReference type="SAM" id="MobiDB-lite"/>
    </source>
</evidence>
<dbReference type="PANTHER" id="PTHR10796:SF102">
    <property type="entry name" value="SSD DOMAIN-CONTAINING PROTEIN"/>
    <property type="match status" value="1"/>
</dbReference>
<keyword evidence="3" id="KW-1003">Cell membrane</keyword>
<dbReference type="InterPro" id="IPR003392">
    <property type="entry name" value="PTHD_SSD"/>
</dbReference>